<evidence type="ECO:0000313" key="2">
    <source>
        <dbReference type="Proteomes" id="UP000178129"/>
    </source>
</evidence>
<dbReference type="EMBL" id="FJUW01000021">
    <property type="protein sequence ID" value="CZT01058.1"/>
    <property type="molecule type" value="Genomic_DNA"/>
</dbReference>
<proteinExistence type="predicted"/>
<keyword evidence="2" id="KW-1185">Reference proteome</keyword>
<dbReference type="AlphaFoldDB" id="A0A1E1KST7"/>
<sequence length="111" mass="12173">MNATSLALNEPFDRDSPFKQIGIAFLLPSSIGAALKQDKLNVAINILEVLAGIYVSSTVLDVANVEPSDHPSMVRRKVKAATTYKTRRKSLLYRTLIIISSGQRGIGWMNV</sequence>
<dbReference type="InParanoid" id="A0A1E1KST7"/>
<protein>
    <submittedName>
        <fullName evidence="1">Uncharacterized protein</fullName>
    </submittedName>
</protein>
<evidence type="ECO:0000313" key="1">
    <source>
        <dbReference type="EMBL" id="CZT01058.1"/>
    </source>
</evidence>
<comment type="caution">
    <text evidence="1">The sequence shown here is derived from an EMBL/GenBank/DDBJ whole genome shotgun (WGS) entry which is preliminary data.</text>
</comment>
<dbReference type="Proteomes" id="UP000178129">
    <property type="component" value="Unassembled WGS sequence"/>
</dbReference>
<organism evidence="1 2">
    <name type="scientific">Rhynchosporium graminicola</name>
    <dbReference type="NCBI Taxonomy" id="2792576"/>
    <lineage>
        <taxon>Eukaryota</taxon>
        <taxon>Fungi</taxon>
        <taxon>Dikarya</taxon>
        <taxon>Ascomycota</taxon>
        <taxon>Pezizomycotina</taxon>
        <taxon>Leotiomycetes</taxon>
        <taxon>Helotiales</taxon>
        <taxon>Ploettnerulaceae</taxon>
        <taxon>Rhynchosporium</taxon>
    </lineage>
</organism>
<gene>
    <name evidence="1" type="ORF">RCO7_02804</name>
</gene>
<accession>A0A1E1KST7</accession>
<reference evidence="2" key="1">
    <citation type="submission" date="2016-03" db="EMBL/GenBank/DDBJ databases">
        <authorList>
            <person name="Ploux O."/>
        </authorList>
    </citation>
    <scope>NUCLEOTIDE SEQUENCE [LARGE SCALE GENOMIC DNA]</scope>
    <source>
        <strain evidence="2">UK7</strain>
    </source>
</reference>
<name>A0A1E1KST7_9HELO</name>